<keyword evidence="11" id="KW-1185">Reference proteome</keyword>
<evidence type="ECO:0000256" key="5">
    <source>
        <dbReference type="ARBA" id="ARBA00022984"/>
    </source>
</evidence>
<feature type="signal peptide" evidence="8">
    <location>
        <begin position="1"/>
        <end position="22"/>
    </location>
</feature>
<sequence>MASFKRFGCSVLAVVAATGVLAQPVAAQKADTAAGQSSQKAKKLSTPTSILPAAQATGTAPAAAKTPSPRVAASAAPAAVPAATSPGAPVVPLAAPAPGKSDALLAEPVMSWSLADAKALLQTIGYIGKEGLIPADYQPAALKAAIAAGEGDALDQLASRVFGWLIEDLRDGRTPMTQRVQWFAVDPDQDVMPTAQIMAQALSNHDVAGVVDELAPTNPDYAALKAAYNATPVADKARRALIQANMDRWRWLARDLGDVYLMTNIPEFQLRLVVKNRIIRSYKTVVGKPGRTATPQLAETVSAVVFNPTWTVPQSIVKGEGLGAKVLGNPAWAKRAGYKATKSADGVITVVQQPGPTNSLGLMKIDMPNPHAIYLHDTPSKQYFNADVRAFSHGCIRTERAVELGMTMAILGAQKTAAEAAEISRSGEYTKVSMTRTFPVYLTYFTFARAIDGELKAFNDLYARDKPVLDSFVAPRQLKTTQRASEEEVIKLDNPL</sequence>
<comment type="pathway">
    <text evidence="1 7">Cell wall biogenesis; peptidoglycan biosynthesis.</text>
</comment>
<dbReference type="PANTHER" id="PTHR41533:SF2">
    <property type="entry name" value="BLR7131 PROTEIN"/>
    <property type="match status" value="1"/>
</dbReference>
<keyword evidence="6 7" id="KW-0961">Cell wall biogenesis/degradation</keyword>
<evidence type="ECO:0000256" key="4">
    <source>
        <dbReference type="ARBA" id="ARBA00022960"/>
    </source>
</evidence>
<feature type="chain" id="PRO_5047105949" evidence="8">
    <location>
        <begin position="23"/>
        <end position="496"/>
    </location>
</feature>
<keyword evidence="5 7" id="KW-0573">Peptidoglycan synthesis</keyword>
<dbReference type="InterPro" id="IPR045380">
    <property type="entry name" value="LD_TPept_scaffold_dom"/>
</dbReference>
<dbReference type="PROSITE" id="PS52029">
    <property type="entry name" value="LD_TPASE"/>
    <property type="match status" value="1"/>
</dbReference>
<comment type="caution">
    <text evidence="10">The sequence shown here is derived from an EMBL/GenBank/DDBJ whole genome shotgun (WGS) entry which is preliminary data.</text>
</comment>
<evidence type="ECO:0000313" key="11">
    <source>
        <dbReference type="Proteomes" id="UP001589858"/>
    </source>
</evidence>
<evidence type="ECO:0000259" key="9">
    <source>
        <dbReference type="PROSITE" id="PS52029"/>
    </source>
</evidence>
<evidence type="ECO:0000256" key="7">
    <source>
        <dbReference type="PROSITE-ProRule" id="PRU01373"/>
    </source>
</evidence>
<feature type="active site" description="Proton donor/acceptor" evidence="7">
    <location>
        <position position="376"/>
    </location>
</feature>
<dbReference type="Pfam" id="PF20142">
    <property type="entry name" value="Scaffold"/>
    <property type="match status" value="1"/>
</dbReference>
<keyword evidence="3" id="KW-0808">Transferase</keyword>
<evidence type="ECO:0000256" key="2">
    <source>
        <dbReference type="ARBA" id="ARBA00005992"/>
    </source>
</evidence>
<proteinExistence type="inferred from homology"/>
<protein>
    <submittedName>
        <fullName evidence="10">L,D-transpeptidase family protein</fullName>
    </submittedName>
</protein>
<dbReference type="InterPro" id="IPR038063">
    <property type="entry name" value="Transpep_catalytic_dom"/>
</dbReference>
<feature type="domain" description="L,D-TPase catalytic" evidence="9">
    <location>
        <begin position="259"/>
        <end position="418"/>
    </location>
</feature>
<dbReference type="EMBL" id="JBHLTM010000027">
    <property type="protein sequence ID" value="MFC0684544.1"/>
    <property type="molecule type" value="Genomic_DNA"/>
</dbReference>
<dbReference type="SUPFAM" id="SSF141523">
    <property type="entry name" value="L,D-transpeptidase catalytic domain-like"/>
    <property type="match status" value="1"/>
</dbReference>
<dbReference type="Pfam" id="PF03734">
    <property type="entry name" value="YkuD"/>
    <property type="match status" value="1"/>
</dbReference>
<dbReference type="InterPro" id="IPR052905">
    <property type="entry name" value="LD-transpeptidase_YkuD-like"/>
</dbReference>
<evidence type="ECO:0000256" key="3">
    <source>
        <dbReference type="ARBA" id="ARBA00022679"/>
    </source>
</evidence>
<dbReference type="PANTHER" id="PTHR41533">
    <property type="entry name" value="L,D-TRANSPEPTIDASE HI_1667-RELATED"/>
    <property type="match status" value="1"/>
</dbReference>
<feature type="active site" description="Nucleophile" evidence="7">
    <location>
        <position position="395"/>
    </location>
</feature>
<dbReference type="CDD" id="cd16913">
    <property type="entry name" value="YkuD_like"/>
    <property type="match status" value="1"/>
</dbReference>
<keyword evidence="8" id="KW-0732">Signal</keyword>
<accession>A0ABV6S5M8</accession>
<comment type="similarity">
    <text evidence="2">Belongs to the YkuD family.</text>
</comment>
<evidence type="ECO:0000256" key="1">
    <source>
        <dbReference type="ARBA" id="ARBA00004752"/>
    </source>
</evidence>
<organism evidence="10 11">
    <name type="scientific">Novosphingobium clariflavum</name>
    <dbReference type="NCBI Taxonomy" id="2029884"/>
    <lineage>
        <taxon>Bacteria</taxon>
        <taxon>Pseudomonadati</taxon>
        <taxon>Pseudomonadota</taxon>
        <taxon>Alphaproteobacteria</taxon>
        <taxon>Sphingomonadales</taxon>
        <taxon>Sphingomonadaceae</taxon>
        <taxon>Novosphingobium</taxon>
    </lineage>
</organism>
<dbReference type="RefSeq" id="WP_267219412.1">
    <property type="nucleotide sequence ID" value="NZ_JAPCWC010000004.1"/>
</dbReference>
<evidence type="ECO:0000313" key="10">
    <source>
        <dbReference type="EMBL" id="MFC0684544.1"/>
    </source>
</evidence>
<name>A0ABV6S5M8_9SPHN</name>
<evidence type="ECO:0000256" key="6">
    <source>
        <dbReference type="ARBA" id="ARBA00023316"/>
    </source>
</evidence>
<dbReference type="InterPro" id="IPR005490">
    <property type="entry name" value="LD_TPept_cat_dom"/>
</dbReference>
<keyword evidence="4 7" id="KW-0133">Cell shape</keyword>
<evidence type="ECO:0000256" key="8">
    <source>
        <dbReference type="SAM" id="SignalP"/>
    </source>
</evidence>
<gene>
    <name evidence="10" type="ORF">ACFFF8_08045</name>
</gene>
<dbReference type="Gene3D" id="2.40.440.10">
    <property type="entry name" value="L,D-transpeptidase catalytic domain-like"/>
    <property type="match status" value="1"/>
</dbReference>
<dbReference type="Proteomes" id="UP001589858">
    <property type="component" value="Unassembled WGS sequence"/>
</dbReference>
<reference evidence="10 11" key="1">
    <citation type="submission" date="2024-09" db="EMBL/GenBank/DDBJ databases">
        <authorList>
            <person name="Sun Q."/>
            <person name="Mori K."/>
        </authorList>
    </citation>
    <scope>NUCLEOTIDE SEQUENCE [LARGE SCALE GENOMIC DNA]</scope>
    <source>
        <strain evidence="10 11">CICC 11035S</strain>
    </source>
</reference>